<evidence type="ECO:0000256" key="1">
    <source>
        <dbReference type="ARBA" id="ARBA00001973"/>
    </source>
</evidence>
<protein>
    <submittedName>
        <fullName evidence="10">Phenoloxidase 2</fullName>
    </submittedName>
</protein>
<evidence type="ECO:0000256" key="4">
    <source>
        <dbReference type="ARBA" id="ARBA00023002"/>
    </source>
</evidence>
<dbReference type="PANTHER" id="PTHR11511">
    <property type="entry name" value="LARVAL STORAGE PROTEIN/PHENOLOXIDASE"/>
    <property type="match status" value="1"/>
</dbReference>
<comment type="cofactor">
    <cofactor evidence="1">
        <name>Cu(2+)</name>
        <dbReference type="ChEBI" id="CHEBI:29036"/>
    </cofactor>
</comment>
<feature type="domain" description="Hemocyanin C-terminal" evidence="9">
    <location>
        <begin position="306"/>
        <end position="567"/>
    </location>
</feature>
<dbReference type="EMBL" id="HBUF01607236">
    <property type="protein sequence ID" value="CAG6777807.1"/>
    <property type="molecule type" value="Transcribed_RNA"/>
</dbReference>
<dbReference type="Gene3D" id="1.10.1280.10">
    <property type="entry name" value="Di-copper center containing domain from catechol oxidase"/>
    <property type="match status" value="1"/>
</dbReference>
<dbReference type="GO" id="GO:0004503">
    <property type="term" value="F:tyrosinase activity"/>
    <property type="evidence" value="ECO:0007669"/>
    <property type="project" value="UniProtKB-ARBA"/>
</dbReference>
<dbReference type="AlphaFoldDB" id="A0A8D8QNQ3"/>
<dbReference type="InterPro" id="IPR013788">
    <property type="entry name" value="Hemocyanin/hexamerin"/>
</dbReference>
<dbReference type="EMBL" id="HBUF01087690">
    <property type="protein sequence ID" value="CAG6634819.1"/>
    <property type="molecule type" value="Transcribed_RNA"/>
</dbReference>
<dbReference type="Gene3D" id="2.60.40.1520">
    <property type="entry name" value="Hemocyanin, C-terminal domain"/>
    <property type="match status" value="1"/>
</dbReference>
<dbReference type="EMBL" id="HBUF01607235">
    <property type="protein sequence ID" value="CAG6777805.1"/>
    <property type="molecule type" value="Transcribed_RNA"/>
</dbReference>
<dbReference type="EMBL" id="HBUF01607237">
    <property type="protein sequence ID" value="CAG6777810.1"/>
    <property type="molecule type" value="Transcribed_RNA"/>
</dbReference>
<keyword evidence="6" id="KW-0503">Monooxygenase</keyword>
<accession>A0A8D8QNQ3</accession>
<dbReference type="EMBL" id="HBUF01341400">
    <property type="protein sequence ID" value="CAG6704059.1"/>
    <property type="molecule type" value="Transcribed_RNA"/>
</dbReference>
<keyword evidence="4" id="KW-0560">Oxidoreductase</keyword>
<dbReference type="PROSITE" id="PS50007">
    <property type="entry name" value="PIPLC_X_DOMAIN"/>
    <property type="match status" value="1"/>
</dbReference>
<feature type="signal peptide" evidence="7">
    <location>
        <begin position="1"/>
        <end position="17"/>
    </location>
</feature>
<keyword evidence="5" id="KW-0186">Copper</keyword>
<dbReference type="EMBL" id="HBUF01341398">
    <property type="protein sequence ID" value="CAG6704051.1"/>
    <property type="molecule type" value="Transcribed_RNA"/>
</dbReference>
<evidence type="ECO:0000256" key="3">
    <source>
        <dbReference type="ARBA" id="ARBA00022723"/>
    </source>
</evidence>
<evidence type="ECO:0000259" key="8">
    <source>
        <dbReference type="Pfam" id="PF00372"/>
    </source>
</evidence>
<dbReference type="InterPro" id="IPR014756">
    <property type="entry name" value="Ig_E-set"/>
</dbReference>
<dbReference type="SUPFAM" id="SSF81296">
    <property type="entry name" value="E set domains"/>
    <property type="match status" value="1"/>
</dbReference>
<organism evidence="10">
    <name type="scientific">Cacopsylla melanoneura</name>
    <dbReference type="NCBI Taxonomy" id="428564"/>
    <lineage>
        <taxon>Eukaryota</taxon>
        <taxon>Metazoa</taxon>
        <taxon>Ecdysozoa</taxon>
        <taxon>Arthropoda</taxon>
        <taxon>Hexapoda</taxon>
        <taxon>Insecta</taxon>
        <taxon>Pterygota</taxon>
        <taxon>Neoptera</taxon>
        <taxon>Paraneoptera</taxon>
        <taxon>Hemiptera</taxon>
        <taxon>Sternorrhyncha</taxon>
        <taxon>Psylloidea</taxon>
        <taxon>Psyllidae</taxon>
        <taxon>Psyllinae</taxon>
        <taxon>Cacopsylla</taxon>
    </lineage>
</organism>
<evidence type="ECO:0000256" key="7">
    <source>
        <dbReference type="SAM" id="SignalP"/>
    </source>
</evidence>
<feature type="domain" description="Hemocyanin middle" evidence="8">
    <location>
        <begin position="85"/>
        <end position="297"/>
    </location>
</feature>
<dbReference type="EMBL" id="HBUF01607241">
    <property type="protein sequence ID" value="CAG6777819.1"/>
    <property type="molecule type" value="Transcribed_RNA"/>
</dbReference>
<dbReference type="EMBL" id="HBUF01087687">
    <property type="protein sequence ID" value="CAG6634813.1"/>
    <property type="molecule type" value="Transcribed_RNA"/>
</dbReference>
<comment type="similarity">
    <text evidence="2">Belongs to the tyrosinase family.</text>
</comment>
<evidence type="ECO:0000313" key="10">
    <source>
        <dbReference type="EMBL" id="CAG6634815.1"/>
    </source>
</evidence>
<evidence type="ECO:0000259" key="9">
    <source>
        <dbReference type="Pfam" id="PF03723"/>
    </source>
</evidence>
<dbReference type="Pfam" id="PF00372">
    <property type="entry name" value="Hemocyanin_M"/>
    <property type="match status" value="1"/>
</dbReference>
<dbReference type="InterPro" id="IPR005203">
    <property type="entry name" value="Hemocyanin_C"/>
</dbReference>
<dbReference type="Pfam" id="PF03723">
    <property type="entry name" value="Hemocyanin_C"/>
    <property type="match status" value="1"/>
</dbReference>
<dbReference type="InterPro" id="IPR037020">
    <property type="entry name" value="Hemocyanin_C_sf"/>
</dbReference>
<sequence>MNLQVCVLALLFQMGTSWLPPSATGNLWLRSPFMLPPQIIENEMFLANPPPAFIPLDNRIDVPSPTSPVPPVNAAKMSDHMFKLYFDDKNDPSLKEPEDFLEYFRHDLGVNLFHYHWHSANPFNGPLVGNHRRGESFYYMHQQLLARYNTERLGNGEAPIPSAHDIKELETQIVNKYQLPHYDQVLDGGCESSYVQMQNWTNNIIEAINQGYAISMTNDSVPVSVDLLGNMIQPSSSTPNGELYGNAHNMGHNNIAYCHYKGKQKMNIQLLADLGDTRTAPRCPVFYRFHTYIDDLFKIYLKKLPEYTRDGLDYPGIELKGVKLITDKGPTTEINTYWQEILMDNLYSRDKLTVEYDTPYHLQHEDFKYEFTIENHSDENKSGTMRIFLVAKNDVKGKEIPLSAQRSLFIELDKFRIHFPAGKSNLVRSVNESVVSVKLDEVFRSIAKGKFRMLDPEEGDFCACGWPDYFLLPRGNEEGMKFYLYAMISSEPEKLSLSYDPNYTPPNPRAIKRTACKEAYSYCGQMESEYPDPRPMGYPWDRPAPKWASTLADFLTPNMLMQEITIKYTNKTVPAEPDLSDNPTVLY</sequence>
<dbReference type="InterPro" id="IPR000896">
    <property type="entry name" value="Hemocyanin/hexamerin_mid_dom"/>
</dbReference>
<evidence type="ECO:0000256" key="6">
    <source>
        <dbReference type="ARBA" id="ARBA00023033"/>
    </source>
</evidence>
<keyword evidence="3" id="KW-0479">Metal-binding</keyword>
<dbReference type="SUPFAM" id="SSF48056">
    <property type="entry name" value="Di-copper centre-containing domain"/>
    <property type="match status" value="1"/>
</dbReference>
<dbReference type="EMBL" id="HBUF01607240">
    <property type="protein sequence ID" value="CAG6777816.1"/>
    <property type="molecule type" value="Transcribed_RNA"/>
</dbReference>
<reference evidence="10" key="1">
    <citation type="submission" date="2021-05" db="EMBL/GenBank/DDBJ databases">
        <authorList>
            <person name="Alioto T."/>
            <person name="Alioto T."/>
            <person name="Gomez Garrido J."/>
        </authorList>
    </citation>
    <scope>NUCLEOTIDE SEQUENCE</scope>
</reference>
<dbReference type="EMBL" id="HBUF01341399">
    <property type="protein sequence ID" value="CAG6704055.1"/>
    <property type="molecule type" value="Transcribed_RNA"/>
</dbReference>
<feature type="chain" id="PRO_5036261775" evidence="7">
    <location>
        <begin position="18"/>
        <end position="587"/>
    </location>
</feature>
<dbReference type="GO" id="GO:0006582">
    <property type="term" value="P:melanin metabolic process"/>
    <property type="evidence" value="ECO:0007669"/>
    <property type="project" value="UniProtKB-ARBA"/>
</dbReference>
<name>A0A8D8QNQ3_9HEMI</name>
<dbReference type="InterPro" id="IPR008922">
    <property type="entry name" value="Di-copper_centre_dom_sf"/>
</dbReference>
<evidence type="ECO:0000256" key="5">
    <source>
        <dbReference type="ARBA" id="ARBA00023008"/>
    </source>
</evidence>
<dbReference type="EMBL" id="HBUF01087688">
    <property type="protein sequence ID" value="CAG6634815.1"/>
    <property type="molecule type" value="Transcribed_RNA"/>
</dbReference>
<proteinExistence type="inferred from homology"/>
<dbReference type="EMBL" id="HBUF01607238">
    <property type="protein sequence ID" value="CAG6777812.1"/>
    <property type="molecule type" value="Transcribed_RNA"/>
</dbReference>
<dbReference type="PRINTS" id="PR00187">
    <property type="entry name" value="HAEMOCYANIN"/>
</dbReference>
<dbReference type="PANTHER" id="PTHR11511:SF4">
    <property type="entry name" value="PHENOLOXIDASE 2-RELATED"/>
    <property type="match status" value="1"/>
</dbReference>
<dbReference type="GO" id="GO:0046872">
    <property type="term" value="F:metal ion binding"/>
    <property type="evidence" value="ECO:0007669"/>
    <property type="project" value="UniProtKB-KW"/>
</dbReference>
<keyword evidence="7" id="KW-0732">Signal</keyword>
<evidence type="ECO:0000256" key="2">
    <source>
        <dbReference type="ARBA" id="ARBA00009928"/>
    </source>
</evidence>